<dbReference type="GeneID" id="83015837"/>
<dbReference type="SUPFAM" id="SSF46785">
    <property type="entry name" value="Winged helix' DNA-binding domain"/>
    <property type="match status" value="1"/>
</dbReference>
<feature type="domain" description="HTH lysR-type" evidence="5">
    <location>
        <begin position="1"/>
        <end position="58"/>
    </location>
</feature>
<evidence type="ECO:0000313" key="7">
    <source>
        <dbReference type="Proteomes" id="UP000284178"/>
    </source>
</evidence>
<dbReference type="SUPFAM" id="SSF53850">
    <property type="entry name" value="Periplasmic binding protein-like II"/>
    <property type="match status" value="1"/>
</dbReference>
<dbReference type="FunFam" id="1.10.10.10:FF:000001">
    <property type="entry name" value="LysR family transcriptional regulator"/>
    <property type="match status" value="1"/>
</dbReference>
<dbReference type="GO" id="GO:0003700">
    <property type="term" value="F:DNA-binding transcription factor activity"/>
    <property type="evidence" value="ECO:0007669"/>
    <property type="project" value="InterPro"/>
</dbReference>
<evidence type="ECO:0000256" key="2">
    <source>
        <dbReference type="ARBA" id="ARBA00023015"/>
    </source>
</evidence>
<name>A0A412FZ55_9FIRM</name>
<dbReference type="Gene3D" id="1.10.10.10">
    <property type="entry name" value="Winged helix-like DNA-binding domain superfamily/Winged helix DNA-binding domain"/>
    <property type="match status" value="1"/>
</dbReference>
<dbReference type="GO" id="GO:0005829">
    <property type="term" value="C:cytosol"/>
    <property type="evidence" value="ECO:0007669"/>
    <property type="project" value="TreeGrafter"/>
</dbReference>
<dbReference type="InterPro" id="IPR050950">
    <property type="entry name" value="HTH-type_LysR_regulators"/>
</dbReference>
<dbReference type="AlphaFoldDB" id="A0A412FZ55"/>
<dbReference type="PANTHER" id="PTHR30419">
    <property type="entry name" value="HTH-TYPE TRANSCRIPTIONAL REGULATOR YBHD"/>
    <property type="match status" value="1"/>
</dbReference>
<dbReference type="RefSeq" id="WP_117895196.1">
    <property type="nucleotide sequence ID" value="NZ_CABJCV010000012.1"/>
</dbReference>
<dbReference type="InterPro" id="IPR036390">
    <property type="entry name" value="WH_DNA-bd_sf"/>
</dbReference>
<dbReference type="Pfam" id="PF03466">
    <property type="entry name" value="LysR_substrate"/>
    <property type="match status" value="1"/>
</dbReference>
<proteinExistence type="inferred from homology"/>
<dbReference type="InterPro" id="IPR000847">
    <property type="entry name" value="LysR_HTH_N"/>
</dbReference>
<dbReference type="GO" id="GO:0003677">
    <property type="term" value="F:DNA binding"/>
    <property type="evidence" value="ECO:0007669"/>
    <property type="project" value="UniProtKB-KW"/>
</dbReference>
<evidence type="ECO:0000256" key="1">
    <source>
        <dbReference type="ARBA" id="ARBA00009437"/>
    </source>
</evidence>
<evidence type="ECO:0000256" key="4">
    <source>
        <dbReference type="ARBA" id="ARBA00023163"/>
    </source>
</evidence>
<keyword evidence="4" id="KW-0804">Transcription</keyword>
<comment type="caution">
    <text evidence="6">The sequence shown here is derived from an EMBL/GenBank/DDBJ whole genome shotgun (WGS) entry which is preliminary data.</text>
</comment>
<comment type="similarity">
    <text evidence="1">Belongs to the LysR transcriptional regulatory family.</text>
</comment>
<dbReference type="InterPro" id="IPR005119">
    <property type="entry name" value="LysR_subst-bd"/>
</dbReference>
<dbReference type="PRINTS" id="PR00039">
    <property type="entry name" value="HTHLYSR"/>
</dbReference>
<sequence length="290" mass="32902">MNPKQLHCFITAAQEGSFSKAAKKLYLSQQALSKTIDKLEEELDVPLFIRGVAGLQLTRYGEALRQSAFPYLQMHDNIIADLQAMKNESPQTLSLGYPTGLLINFPDDFLTRFITAHPEVDFQIYSAPDDSYNRSLQSSEIDIYFCTMLYNAPMVQVQYHYRHPVFAVLSQDHPLAAKPVLSLADFRGQKLIGLNTENALNARMEQVCQKQGLKATMVFSPAEMGLIFKLIESTRCVSFFGSDSIPLPPSIVKRPIDDLDLDYEFLIITHKNAPVTPIMEEFIRYTRSFF</sequence>
<gene>
    <name evidence="6" type="ORF">DWY25_10550</name>
</gene>
<dbReference type="PROSITE" id="PS50931">
    <property type="entry name" value="HTH_LYSR"/>
    <property type="match status" value="1"/>
</dbReference>
<dbReference type="Proteomes" id="UP000284178">
    <property type="component" value="Unassembled WGS sequence"/>
</dbReference>
<dbReference type="InterPro" id="IPR036388">
    <property type="entry name" value="WH-like_DNA-bd_sf"/>
</dbReference>
<evidence type="ECO:0000313" key="6">
    <source>
        <dbReference type="EMBL" id="RGR73435.1"/>
    </source>
</evidence>
<reference evidence="6 7" key="1">
    <citation type="submission" date="2018-08" db="EMBL/GenBank/DDBJ databases">
        <title>A genome reference for cultivated species of the human gut microbiota.</title>
        <authorList>
            <person name="Zou Y."/>
            <person name="Xue W."/>
            <person name="Luo G."/>
        </authorList>
    </citation>
    <scope>NUCLEOTIDE SEQUENCE [LARGE SCALE GENOMIC DNA]</scope>
    <source>
        <strain evidence="6 7">AF24-29</strain>
    </source>
</reference>
<protein>
    <submittedName>
        <fullName evidence="6">LysR family transcriptional regulator</fullName>
    </submittedName>
</protein>
<accession>A0A412FZ55</accession>
<dbReference type="Gene3D" id="3.40.190.290">
    <property type="match status" value="1"/>
</dbReference>
<keyword evidence="3" id="KW-0238">DNA-binding</keyword>
<keyword evidence="7" id="KW-1185">Reference proteome</keyword>
<organism evidence="6 7">
    <name type="scientific">Holdemania filiformis</name>
    <dbReference type="NCBI Taxonomy" id="61171"/>
    <lineage>
        <taxon>Bacteria</taxon>
        <taxon>Bacillati</taxon>
        <taxon>Bacillota</taxon>
        <taxon>Erysipelotrichia</taxon>
        <taxon>Erysipelotrichales</taxon>
        <taxon>Erysipelotrichaceae</taxon>
        <taxon>Holdemania</taxon>
    </lineage>
</organism>
<dbReference type="Pfam" id="PF00126">
    <property type="entry name" value="HTH_1"/>
    <property type="match status" value="1"/>
</dbReference>
<evidence type="ECO:0000256" key="3">
    <source>
        <dbReference type="ARBA" id="ARBA00023125"/>
    </source>
</evidence>
<keyword evidence="2" id="KW-0805">Transcription regulation</keyword>
<dbReference type="CDD" id="cd05466">
    <property type="entry name" value="PBP2_LTTR_substrate"/>
    <property type="match status" value="1"/>
</dbReference>
<evidence type="ECO:0000259" key="5">
    <source>
        <dbReference type="PROSITE" id="PS50931"/>
    </source>
</evidence>
<dbReference type="EMBL" id="QRUP01000012">
    <property type="protein sequence ID" value="RGR73435.1"/>
    <property type="molecule type" value="Genomic_DNA"/>
</dbReference>
<dbReference type="PANTHER" id="PTHR30419:SF8">
    <property type="entry name" value="NITROGEN ASSIMILATION TRANSCRIPTIONAL ACTIVATOR-RELATED"/>
    <property type="match status" value="1"/>
</dbReference>